<name>A0ABR2YMA3_9CHLO</name>
<dbReference type="PANTHER" id="PTHR33099">
    <property type="entry name" value="FE2OG DIOXYGENASE DOMAIN-CONTAINING PROTEIN"/>
    <property type="match status" value="1"/>
</dbReference>
<keyword evidence="2" id="KW-1185">Reference proteome</keyword>
<dbReference type="PANTHER" id="PTHR33099:SF14">
    <property type="entry name" value="PROLYL 4-HYDROXYLASE ALPHA SUBUNIT FE(2+) 2OG DIOXYGENASE DOMAIN-CONTAINING PROTEIN"/>
    <property type="match status" value="1"/>
</dbReference>
<evidence type="ECO:0000313" key="2">
    <source>
        <dbReference type="Proteomes" id="UP001491310"/>
    </source>
</evidence>
<evidence type="ECO:0000313" key="1">
    <source>
        <dbReference type="EMBL" id="KAK9907736.1"/>
    </source>
</evidence>
<protein>
    <recommendedName>
        <fullName evidence="3">Prolyl 4-hydroxylase alpha subunit Fe(2+) 2OG dioxygenase domain-containing protein</fullName>
    </recommendedName>
</protein>
<dbReference type="Proteomes" id="UP001491310">
    <property type="component" value="Unassembled WGS sequence"/>
</dbReference>
<reference evidence="1 2" key="1">
    <citation type="journal article" date="2024" name="Nat. Commun.">
        <title>Phylogenomics reveals the evolutionary origins of lichenization in chlorophyte algae.</title>
        <authorList>
            <person name="Puginier C."/>
            <person name="Libourel C."/>
            <person name="Otte J."/>
            <person name="Skaloud P."/>
            <person name="Haon M."/>
            <person name="Grisel S."/>
            <person name="Petersen M."/>
            <person name="Berrin J.G."/>
            <person name="Delaux P.M."/>
            <person name="Dal Grande F."/>
            <person name="Keller J."/>
        </authorList>
    </citation>
    <scope>NUCLEOTIDE SEQUENCE [LARGE SCALE GENOMIC DNA]</scope>
    <source>
        <strain evidence="1 2">SAG 216-7</strain>
    </source>
</reference>
<organism evidence="1 2">
    <name type="scientific">Coccomyxa subellipsoidea</name>
    <dbReference type="NCBI Taxonomy" id="248742"/>
    <lineage>
        <taxon>Eukaryota</taxon>
        <taxon>Viridiplantae</taxon>
        <taxon>Chlorophyta</taxon>
        <taxon>core chlorophytes</taxon>
        <taxon>Trebouxiophyceae</taxon>
        <taxon>Trebouxiophyceae incertae sedis</taxon>
        <taxon>Coccomyxaceae</taxon>
        <taxon>Coccomyxa</taxon>
    </lineage>
</organism>
<gene>
    <name evidence="1" type="ORF">WJX75_008923</name>
</gene>
<dbReference type="EMBL" id="JALJOT010000009">
    <property type="protein sequence ID" value="KAK9907736.1"/>
    <property type="molecule type" value="Genomic_DNA"/>
</dbReference>
<accession>A0ABR2YMA3</accession>
<evidence type="ECO:0008006" key="3">
    <source>
        <dbReference type="Google" id="ProtNLM"/>
    </source>
</evidence>
<proteinExistence type="predicted"/>
<sequence>MRERGKGRPSWEQYDLLTSGAAKEAFDDIQDAAEGLDATFACGGVVICSQPIKIIFGESVGASKIRSLELPTEGACDEALTDLTELCSAATFGKTIPEDPLGGTDVLDTSYKKALKLDPDCFATNLDLAELGILEQAKTVPAPDAAYLRAVLYKLNIYQTGDFFKAHVDTPRDEHMLGSLVIALPSIHTGGALTVEHGGVGVDIGGLALCQSLRVALQTPGFLEDGGSLAFGCQHAYAHNSSLARKQPIETQLKGADACLHAMATELGLRVAVEPVYRRSYTGGETESDSEIEADSIGDVYIGGSFGLRPHQNSSEEADVIVPLDILKPKVPGLEPAQERASTRRFERLFSFGGSTPEGPSGVIRVVDPLPKSTLHASGLVTNIDLTELGVLHRVKTLMAPEAADIRAELCRLDIHQTGDSFGFRPDTDVPKKDDLLGVLVIVLPSTHTGGALVVKHGDLLSNFDFSCDSLPLKKPLLQWGAFHCDCELKAQEGLNASGSALYKILKGALETPGFLEEGGTLAFGCQHAYAHNSKATVKAGIETRLKGADACLFAVVQQLGLKAQVRPVYRKKGQYGPDTDSDASDEDERRWNGKGEFVGRDFRLCICGRGEDYEESTDAYGAAAIRGARQRRDLLWCRSMTHRDMALAYITYGNEFVCQYLYTFAAILVKVPPAAKRILCPPKENDI</sequence>
<comment type="caution">
    <text evidence="1">The sequence shown here is derived from an EMBL/GenBank/DDBJ whole genome shotgun (WGS) entry which is preliminary data.</text>
</comment>